<evidence type="ECO:0000313" key="4">
    <source>
        <dbReference type="EMBL" id="EIM79865.1"/>
    </source>
</evidence>
<dbReference type="InterPro" id="IPR037056">
    <property type="entry name" value="RNase_H1_N_sf"/>
</dbReference>
<gene>
    <name evidence="4" type="ORF">STEHIDRAFT_163419</name>
</gene>
<keyword evidence="5" id="KW-1185">Reference proteome</keyword>
<organism evidence="4 5">
    <name type="scientific">Stereum hirsutum (strain FP-91666)</name>
    <name type="common">White-rot fungus</name>
    <dbReference type="NCBI Taxonomy" id="721885"/>
    <lineage>
        <taxon>Eukaryota</taxon>
        <taxon>Fungi</taxon>
        <taxon>Dikarya</taxon>
        <taxon>Basidiomycota</taxon>
        <taxon>Agaricomycotina</taxon>
        <taxon>Agaricomycetes</taxon>
        <taxon>Russulales</taxon>
        <taxon>Stereaceae</taxon>
        <taxon>Stereum</taxon>
    </lineage>
</organism>
<keyword evidence="2" id="KW-0732">Signal</keyword>
<dbReference type="InterPro" id="IPR011320">
    <property type="entry name" value="RNase_H1_N"/>
</dbReference>
<evidence type="ECO:0000256" key="2">
    <source>
        <dbReference type="SAM" id="SignalP"/>
    </source>
</evidence>
<dbReference type="EMBL" id="JH687401">
    <property type="protein sequence ID" value="EIM79865.1"/>
    <property type="molecule type" value="Genomic_DNA"/>
</dbReference>
<dbReference type="AlphaFoldDB" id="R7RY92"/>
<name>R7RY92_STEHR</name>
<feature type="compositionally biased region" description="Low complexity" evidence="1">
    <location>
        <begin position="228"/>
        <end position="247"/>
    </location>
</feature>
<dbReference type="GeneID" id="18802336"/>
<dbReference type="Gene3D" id="3.40.970.10">
    <property type="entry name" value="Ribonuclease H1, N-terminal domain"/>
    <property type="match status" value="1"/>
</dbReference>
<sequence length="340" mass="36138">MPQFTASRSFAMLSLTSQVLAFPSEHHIARPADELADELDRNLNVSPRSDAQLRSPRFVRRRADNRGPSILNPTAGHFVVFGARKNGRSAAAAIDGIDRAYYETFSDALSALSATSAASKTGELALGYDYSPTQSALNNANDFPDYSAPTTPLPARAPSALPRSHSFATASHASLYEDNSPDPSVRSSTAPSPHIPHAHSHSKPSLPHARPVPTISAGTSAVLAATQSSVPSPTRATSSPSSSQSITVQATSGVGITYPAPFEGPLPTVPRKIRVSKKNKHYCYAVCIGRRPGLYYTWPETSAQVEGISGGAQRGFPTRVEALAHYHSEGRIGKVKIATE</sequence>
<reference evidence="5" key="1">
    <citation type="journal article" date="2012" name="Science">
        <title>The Paleozoic origin of enzymatic lignin decomposition reconstructed from 31 fungal genomes.</title>
        <authorList>
            <person name="Floudas D."/>
            <person name="Binder M."/>
            <person name="Riley R."/>
            <person name="Barry K."/>
            <person name="Blanchette R.A."/>
            <person name="Henrissat B."/>
            <person name="Martinez A.T."/>
            <person name="Otillar R."/>
            <person name="Spatafora J.W."/>
            <person name="Yadav J.S."/>
            <person name="Aerts A."/>
            <person name="Benoit I."/>
            <person name="Boyd A."/>
            <person name="Carlson A."/>
            <person name="Copeland A."/>
            <person name="Coutinho P.M."/>
            <person name="de Vries R.P."/>
            <person name="Ferreira P."/>
            <person name="Findley K."/>
            <person name="Foster B."/>
            <person name="Gaskell J."/>
            <person name="Glotzer D."/>
            <person name="Gorecki P."/>
            <person name="Heitman J."/>
            <person name="Hesse C."/>
            <person name="Hori C."/>
            <person name="Igarashi K."/>
            <person name="Jurgens J.A."/>
            <person name="Kallen N."/>
            <person name="Kersten P."/>
            <person name="Kohler A."/>
            <person name="Kuees U."/>
            <person name="Kumar T.K.A."/>
            <person name="Kuo A."/>
            <person name="LaButti K."/>
            <person name="Larrondo L.F."/>
            <person name="Lindquist E."/>
            <person name="Ling A."/>
            <person name="Lombard V."/>
            <person name="Lucas S."/>
            <person name="Lundell T."/>
            <person name="Martin R."/>
            <person name="McLaughlin D.J."/>
            <person name="Morgenstern I."/>
            <person name="Morin E."/>
            <person name="Murat C."/>
            <person name="Nagy L.G."/>
            <person name="Nolan M."/>
            <person name="Ohm R.A."/>
            <person name="Patyshakuliyeva A."/>
            <person name="Rokas A."/>
            <person name="Ruiz-Duenas F.J."/>
            <person name="Sabat G."/>
            <person name="Salamov A."/>
            <person name="Samejima M."/>
            <person name="Schmutz J."/>
            <person name="Slot J.C."/>
            <person name="St John F."/>
            <person name="Stenlid J."/>
            <person name="Sun H."/>
            <person name="Sun S."/>
            <person name="Syed K."/>
            <person name="Tsang A."/>
            <person name="Wiebenga A."/>
            <person name="Young D."/>
            <person name="Pisabarro A."/>
            <person name="Eastwood D.C."/>
            <person name="Martin F."/>
            <person name="Cullen D."/>
            <person name="Grigoriev I.V."/>
            <person name="Hibbett D.S."/>
        </authorList>
    </citation>
    <scope>NUCLEOTIDE SEQUENCE [LARGE SCALE GENOMIC DNA]</scope>
    <source>
        <strain evidence="5">FP-91666</strain>
    </source>
</reference>
<proteinExistence type="predicted"/>
<protein>
    <recommendedName>
        <fullName evidence="3">Ribonuclease H1 N-terminal domain-containing protein</fullName>
    </recommendedName>
</protein>
<evidence type="ECO:0000256" key="1">
    <source>
        <dbReference type="SAM" id="MobiDB-lite"/>
    </source>
</evidence>
<dbReference type="Pfam" id="PF01693">
    <property type="entry name" value="Cauli_VI"/>
    <property type="match status" value="1"/>
</dbReference>
<dbReference type="OrthoDB" id="245563at2759"/>
<feature type="signal peptide" evidence="2">
    <location>
        <begin position="1"/>
        <end position="21"/>
    </location>
</feature>
<dbReference type="KEGG" id="shs:STEHIDRAFT_163419"/>
<evidence type="ECO:0000313" key="5">
    <source>
        <dbReference type="Proteomes" id="UP000053927"/>
    </source>
</evidence>
<feature type="domain" description="Ribonuclease H1 N-terminal" evidence="3">
    <location>
        <begin position="284"/>
        <end position="323"/>
    </location>
</feature>
<evidence type="ECO:0000259" key="3">
    <source>
        <dbReference type="Pfam" id="PF01693"/>
    </source>
</evidence>
<dbReference type="Proteomes" id="UP000053927">
    <property type="component" value="Unassembled WGS sequence"/>
</dbReference>
<dbReference type="SUPFAM" id="SSF55658">
    <property type="entry name" value="L9 N-domain-like"/>
    <property type="match status" value="1"/>
</dbReference>
<dbReference type="RefSeq" id="XP_007311154.1">
    <property type="nucleotide sequence ID" value="XM_007311092.1"/>
</dbReference>
<accession>R7RY92</accession>
<feature type="region of interest" description="Disordered" evidence="1">
    <location>
        <begin position="141"/>
        <end position="248"/>
    </location>
</feature>
<feature type="compositionally biased region" description="Low complexity" evidence="1">
    <location>
        <begin position="147"/>
        <end position="163"/>
    </location>
</feature>
<dbReference type="InterPro" id="IPR009027">
    <property type="entry name" value="Ribosomal_bL9/RNase_H1_N"/>
</dbReference>
<feature type="chain" id="PRO_5004443684" description="Ribonuclease H1 N-terminal domain-containing protein" evidence="2">
    <location>
        <begin position="22"/>
        <end position="340"/>
    </location>
</feature>